<dbReference type="InterPro" id="IPR015424">
    <property type="entry name" value="PyrdxlP-dep_Trfase"/>
</dbReference>
<evidence type="ECO:0000256" key="2">
    <source>
        <dbReference type="ARBA" id="ARBA00006376"/>
    </source>
</evidence>
<dbReference type="Pfam" id="PF00464">
    <property type="entry name" value="SHMT"/>
    <property type="match status" value="1"/>
</dbReference>
<keyword evidence="4" id="KW-0028">Amino-acid biosynthesis</keyword>
<dbReference type="Gene3D" id="3.90.1150.10">
    <property type="entry name" value="Aspartate Aminotransferase, domain 1"/>
    <property type="match status" value="1"/>
</dbReference>
<dbReference type="InterPro" id="IPR015422">
    <property type="entry name" value="PyrdxlP-dep_Trfase_small"/>
</dbReference>
<proteinExistence type="inferred from homology"/>
<dbReference type="SUPFAM" id="SSF53383">
    <property type="entry name" value="PLP-dependent transferases"/>
    <property type="match status" value="1"/>
</dbReference>
<dbReference type="GO" id="GO:0006730">
    <property type="term" value="P:one-carbon metabolic process"/>
    <property type="evidence" value="ECO:0007669"/>
    <property type="project" value="UniProtKB-KW"/>
</dbReference>
<accession>A0A1H3WB77</accession>
<dbReference type="GO" id="GO:0032259">
    <property type="term" value="P:methylation"/>
    <property type="evidence" value="ECO:0007669"/>
    <property type="project" value="UniProtKB-KW"/>
</dbReference>
<reference evidence="7 8" key="1">
    <citation type="submission" date="2016-10" db="EMBL/GenBank/DDBJ databases">
        <authorList>
            <person name="de Groot N.N."/>
        </authorList>
    </citation>
    <scope>NUCLEOTIDE SEQUENCE [LARGE SCALE GENOMIC DNA]</scope>
    <source>
        <strain evidence="7 8">DSM 2872</strain>
    </source>
</reference>
<gene>
    <name evidence="7" type="ORF">SAMN05660648_00795</name>
</gene>
<comment type="similarity">
    <text evidence="2">Belongs to the SHMT family.</text>
</comment>
<keyword evidence="7" id="KW-0489">Methyltransferase</keyword>
<keyword evidence="7" id="KW-0808">Transferase</keyword>
<name>A0A1H3WB77_SELRU</name>
<dbReference type="GO" id="GO:0019264">
    <property type="term" value="P:glycine biosynthetic process from serine"/>
    <property type="evidence" value="ECO:0007669"/>
    <property type="project" value="TreeGrafter"/>
</dbReference>
<dbReference type="PANTHER" id="PTHR11680:SF35">
    <property type="entry name" value="SERINE HYDROXYMETHYLTRANSFERASE 1"/>
    <property type="match status" value="1"/>
</dbReference>
<dbReference type="Proteomes" id="UP000183469">
    <property type="component" value="Unassembled WGS sequence"/>
</dbReference>
<feature type="domain" description="Serine hydroxymethyltransferase-like" evidence="6">
    <location>
        <begin position="11"/>
        <end position="369"/>
    </location>
</feature>
<keyword evidence="3" id="KW-0554">One-carbon metabolism</keyword>
<sequence length="445" mass="48643">MQNQTLTESLAAFDPEIYGLLQEEIQKQRFTLSLLPTSNAVSPFSAYLKGSIFGNGQLDYHAVQSHMKLEEIAEKRAAKLFGADHAIVRISDIAAASRVVFQALATTGDTILSFNRRKLEHCIGEHLQYDFISFSIEPETEQIDLARVEQLAKARKPRLIIYSPVNYPLHLDYARLKEIAKAAGAYLWVDIGQNAGAVAAGCAPSPVPYADVVTLPTGDSLQGPHNAVILTSKELADNMDKAVLDTGHSMVKKNVLAALATTFLEAGSEAFKAYCEQVLKNAKALEKGLHDAGVRTLCGNTENHLVLPCLPEGTAPDDMVGKLREAGFLVKGDTMLTSDDGVTFPILRLSALDPTTRALKETSMQAIGRTLGEFIQSSGDEAAQKKAATQIRAILMNKPLFSDEWLPQNINLTPGYGQKDLNIAQEVEAEKKEAQAERMWSFWDN</sequence>
<dbReference type="GO" id="GO:0008168">
    <property type="term" value="F:methyltransferase activity"/>
    <property type="evidence" value="ECO:0007669"/>
    <property type="project" value="UniProtKB-KW"/>
</dbReference>
<evidence type="ECO:0000259" key="6">
    <source>
        <dbReference type="Pfam" id="PF00464"/>
    </source>
</evidence>
<dbReference type="EMBL" id="FNQG01000003">
    <property type="protein sequence ID" value="SDZ83518.1"/>
    <property type="molecule type" value="Genomic_DNA"/>
</dbReference>
<dbReference type="RefSeq" id="WP_074671055.1">
    <property type="nucleotide sequence ID" value="NZ_FNQG01000003.1"/>
</dbReference>
<dbReference type="Gene3D" id="3.40.640.10">
    <property type="entry name" value="Type I PLP-dependent aspartate aminotransferase-like (Major domain)"/>
    <property type="match status" value="1"/>
</dbReference>
<dbReference type="GO" id="GO:0005829">
    <property type="term" value="C:cytosol"/>
    <property type="evidence" value="ECO:0007669"/>
    <property type="project" value="TreeGrafter"/>
</dbReference>
<evidence type="ECO:0000256" key="1">
    <source>
        <dbReference type="ARBA" id="ARBA00001933"/>
    </source>
</evidence>
<dbReference type="GO" id="GO:0030170">
    <property type="term" value="F:pyridoxal phosphate binding"/>
    <property type="evidence" value="ECO:0007669"/>
    <property type="project" value="TreeGrafter"/>
</dbReference>
<evidence type="ECO:0000256" key="5">
    <source>
        <dbReference type="ARBA" id="ARBA00022898"/>
    </source>
</evidence>
<evidence type="ECO:0000256" key="4">
    <source>
        <dbReference type="ARBA" id="ARBA00022605"/>
    </source>
</evidence>
<dbReference type="GO" id="GO:0046653">
    <property type="term" value="P:tetrahydrofolate metabolic process"/>
    <property type="evidence" value="ECO:0007669"/>
    <property type="project" value="TreeGrafter"/>
</dbReference>
<dbReference type="OrthoDB" id="9803846at2"/>
<comment type="cofactor">
    <cofactor evidence="1">
        <name>pyridoxal 5'-phosphate</name>
        <dbReference type="ChEBI" id="CHEBI:597326"/>
    </cofactor>
</comment>
<dbReference type="InterPro" id="IPR039429">
    <property type="entry name" value="SHMT-like_dom"/>
</dbReference>
<dbReference type="AlphaFoldDB" id="A0A1H3WB77"/>
<dbReference type="PANTHER" id="PTHR11680">
    <property type="entry name" value="SERINE HYDROXYMETHYLTRANSFERASE"/>
    <property type="match status" value="1"/>
</dbReference>
<organism evidence="7 8">
    <name type="scientific">Selenomonas ruminantium</name>
    <dbReference type="NCBI Taxonomy" id="971"/>
    <lineage>
        <taxon>Bacteria</taxon>
        <taxon>Bacillati</taxon>
        <taxon>Bacillota</taxon>
        <taxon>Negativicutes</taxon>
        <taxon>Selenomonadales</taxon>
        <taxon>Selenomonadaceae</taxon>
        <taxon>Selenomonas</taxon>
    </lineage>
</organism>
<evidence type="ECO:0000313" key="8">
    <source>
        <dbReference type="Proteomes" id="UP000183469"/>
    </source>
</evidence>
<dbReference type="InterPro" id="IPR015421">
    <property type="entry name" value="PyrdxlP-dep_Trfase_major"/>
</dbReference>
<evidence type="ECO:0000256" key="3">
    <source>
        <dbReference type="ARBA" id="ARBA00022563"/>
    </source>
</evidence>
<keyword evidence="5" id="KW-0663">Pyridoxal phosphate</keyword>
<protein>
    <submittedName>
        <fullName evidence="7">Glycine hydroxymethyltransferase</fullName>
    </submittedName>
</protein>
<dbReference type="GO" id="GO:0004372">
    <property type="term" value="F:glycine hydroxymethyltransferase activity"/>
    <property type="evidence" value="ECO:0007669"/>
    <property type="project" value="TreeGrafter"/>
</dbReference>
<dbReference type="InterPro" id="IPR049943">
    <property type="entry name" value="Ser_HO-MeTrfase-like"/>
</dbReference>
<evidence type="ECO:0000313" key="7">
    <source>
        <dbReference type="EMBL" id="SDZ83518.1"/>
    </source>
</evidence>